<evidence type="ECO:0000256" key="6">
    <source>
        <dbReference type="ARBA" id="ARBA00023136"/>
    </source>
</evidence>
<dbReference type="PANTHER" id="PTHR43227">
    <property type="entry name" value="BLL4140 PROTEIN"/>
    <property type="match status" value="1"/>
</dbReference>
<feature type="transmembrane region" description="Helical" evidence="7">
    <location>
        <begin position="92"/>
        <end position="112"/>
    </location>
</feature>
<dbReference type="GO" id="GO:0005886">
    <property type="term" value="C:plasma membrane"/>
    <property type="evidence" value="ECO:0007669"/>
    <property type="project" value="UniProtKB-SubCell"/>
</dbReference>
<dbReference type="SUPFAM" id="SSF161098">
    <property type="entry name" value="MetI-like"/>
    <property type="match status" value="1"/>
</dbReference>
<dbReference type="Gene3D" id="1.10.3720.10">
    <property type="entry name" value="MetI-like"/>
    <property type="match status" value="1"/>
</dbReference>
<keyword evidence="6 7" id="KW-0472">Membrane</keyword>
<feature type="transmembrane region" description="Helical" evidence="7">
    <location>
        <begin position="50"/>
        <end position="71"/>
    </location>
</feature>
<dbReference type="GO" id="GO:0055085">
    <property type="term" value="P:transmembrane transport"/>
    <property type="evidence" value="ECO:0007669"/>
    <property type="project" value="InterPro"/>
</dbReference>
<keyword evidence="4 7" id="KW-0812">Transmembrane</keyword>
<comment type="subcellular location">
    <subcellularLocation>
        <location evidence="1 7">Cell membrane</location>
        <topology evidence="1 7">Multi-pass membrane protein</topology>
    </subcellularLocation>
</comment>
<dbReference type="InterPro" id="IPR035906">
    <property type="entry name" value="MetI-like_sf"/>
</dbReference>
<comment type="similarity">
    <text evidence="7">Belongs to the binding-protein-dependent transport system permease family.</text>
</comment>
<feature type="transmembrane region" description="Helical" evidence="7">
    <location>
        <begin position="132"/>
        <end position="160"/>
    </location>
</feature>
<dbReference type="CDD" id="cd06261">
    <property type="entry name" value="TM_PBP2"/>
    <property type="match status" value="1"/>
</dbReference>
<evidence type="ECO:0000256" key="2">
    <source>
        <dbReference type="ARBA" id="ARBA00022448"/>
    </source>
</evidence>
<feature type="transmembrane region" description="Helical" evidence="7">
    <location>
        <begin position="180"/>
        <end position="199"/>
    </location>
</feature>
<accession>A0A9D1P5T3</accession>
<dbReference type="InterPro" id="IPR050809">
    <property type="entry name" value="UgpAE/MalFG_permease"/>
</dbReference>
<evidence type="ECO:0000256" key="4">
    <source>
        <dbReference type="ARBA" id="ARBA00022692"/>
    </source>
</evidence>
<reference evidence="9" key="2">
    <citation type="journal article" date="2021" name="PeerJ">
        <title>Extensive microbial diversity within the chicken gut microbiome revealed by metagenomics and culture.</title>
        <authorList>
            <person name="Gilroy R."/>
            <person name="Ravi A."/>
            <person name="Getino M."/>
            <person name="Pursley I."/>
            <person name="Horton D.L."/>
            <person name="Alikhan N.F."/>
            <person name="Baker D."/>
            <person name="Gharbi K."/>
            <person name="Hall N."/>
            <person name="Watson M."/>
            <person name="Adriaenssens E.M."/>
            <person name="Foster-Nyarko E."/>
            <person name="Jarju S."/>
            <person name="Secka A."/>
            <person name="Antonio M."/>
            <person name="Oren A."/>
            <person name="Chaudhuri R.R."/>
            <person name="La Ragione R."/>
            <person name="Hildebrand F."/>
            <person name="Pallen M.J."/>
        </authorList>
    </citation>
    <scope>NUCLEOTIDE SEQUENCE</scope>
    <source>
        <strain evidence="9">CHK183-6373</strain>
    </source>
</reference>
<gene>
    <name evidence="9" type="ORF">IAA64_02490</name>
</gene>
<dbReference type="EMBL" id="DVOT01000047">
    <property type="protein sequence ID" value="HIV26812.1"/>
    <property type="molecule type" value="Genomic_DNA"/>
</dbReference>
<feature type="transmembrane region" description="Helical" evidence="7">
    <location>
        <begin position="242"/>
        <end position="264"/>
    </location>
</feature>
<evidence type="ECO:0000259" key="8">
    <source>
        <dbReference type="PROSITE" id="PS50928"/>
    </source>
</evidence>
<keyword evidence="5 7" id="KW-1133">Transmembrane helix</keyword>
<sequence length="274" mass="30669">FCYGPMYGAQIAFRNFTAFKGITGSEWVGMKWFVNFIQGPYFSRVMVNTLLISLYQLVFGFPAPILLALLLNELGNERFKRVVQSIVYLPHFISLVVICGMIRTFVARNGIITEMLTLFGFPRTNLLGDPRYFRTVFVASGVWQTIGWNSIVYLSALTAVSPDLYESATIDGANRLQKTLYITLPSITPTIVTMFILRLGQIMSVGSEKILLLYNPNTYEVADVISTYVYRVGLSESFQPSYSTAVGLFSSVINFALILIANSISKKATESSLW</sequence>
<evidence type="ECO:0000256" key="5">
    <source>
        <dbReference type="ARBA" id="ARBA00022989"/>
    </source>
</evidence>
<name>A0A9D1P5T3_9FIRM</name>
<dbReference type="InterPro" id="IPR000515">
    <property type="entry name" value="MetI-like"/>
</dbReference>
<feature type="non-terminal residue" evidence="9">
    <location>
        <position position="1"/>
    </location>
</feature>
<evidence type="ECO:0000313" key="10">
    <source>
        <dbReference type="Proteomes" id="UP000886884"/>
    </source>
</evidence>
<organism evidence="9 10">
    <name type="scientific">Candidatus Ornithocaccomicrobium faecavium</name>
    <dbReference type="NCBI Taxonomy" id="2840890"/>
    <lineage>
        <taxon>Bacteria</taxon>
        <taxon>Bacillati</taxon>
        <taxon>Bacillota</taxon>
        <taxon>Clostridia</taxon>
        <taxon>Candidatus Ornithocaccomicrobium</taxon>
    </lineage>
</organism>
<evidence type="ECO:0000313" key="9">
    <source>
        <dbReference type="EMBL" id="HIV26812.1"/>
    </source>
</evidence>
<comment type="caution">
    <text evidence="9">The sequence shown here is derived from an EMBL/GenBank/DDBJ whole genome shotgun (WGS) entry which is preliminary data.</text>
</comment>
<reference evidence="9" key="1">
    <citation type="submission" date="2020-10" db="EMBL/GenBank/DDBJ databases">
        <authorList>
            <person name="Gilroy R."/>
        </authorList>
    </citation>
    <scope>NUCLEOTIDE SEQUENCE</scope>
    <source>
        <strain evidence="9">CHK183-6373</strain>
    </source>
</reference>
<evidence type="ECO:0000256" key="1">
    <source>
        <dbReference type="ARBA" id="ARBA00004651"/>
    </source>
</evidence>
<evidence type="ECO:0000256" key="3">
    <source>
        <dbReference type="ARBA" id="ARBA00022475"/>
    </source>
</evidence>
<dbReference type="PANTHER" id="PTHR43227:SF11">
    <property type="entry name" value="BLL4140 PROTEIN"/>
    <property type="match status" value="1"/>
</dbReference>
<dbReference type="Pfam" id="PF00528">
    <property type="entry name" value="BPD_transp_1"/>
    <property type="match status" value="1"/>
</dbReference>
<evidence type="ECO:0000256" key="7">
    <source>
        <dbReference type="RuleBase" id="RU363032"/>
    </source>
</evidence>
<dbReference type="AlphaFoldDB" id="A0A9D1P5T3"/>
<dbReference type="Proteomes" id="UP000886884">
    <property type="component" value="Unassembled WGS sequence"/>
</dbReference>
<feature type="domain" description="ABC transmembrane type-1" evidence="8">
    <location>
        <begin position="46"/>
        <end position="261"/>
    </location>
</feature>
<protein>
    <submittedName>
        <fullName evidence="9">Sugar ABC transporter permease</fullName>
    </submittedName>
</protein>
<keyword evidence="2 7" id="KW-0813">Transport</keyword>
<proteinExistence type="inferred from homology"/>
<keyword evidence="3" id="KW-1003">Cell membrane</keyword>
<dbReference type="PROSITE" id="PS50928">
    <property type="entry name" value="ABC_TM1"/>
    <property type="match status" value="1"/>
</dbReference>